<feature type="signal peptide" evidence="1">
    <location>
        <begin position="1"/>
        <end position="22"/>
    </location>
</feature>
<dbReference type="Pfam" id="PF08905">
    <property type="entry name" value="DUF1850"/>
    <property type="match status" value="1"/>
</dbReference>
<dbReference type="EMBL" id="OCNJ01000002">
    <property type="protein sequence ID" value="SOD91860.1"/>
    <property type="molecule type" value="Genomic_DNA"/>
</dbReference>
<dbReference type="OrthoDB" id="5420152at2"/>
<dbReference type="Proteomes" id="UP000219621">
    <property type="component" value="Unassembled WGS sequence"/>
</dbReference>
<protein>
    <recommendedName>
        <fullName evidence="4">DUF1850 domain-containing protein</fullName>
    </recommendedName>
</protein>
<keyword evidence="3" id="KW-1185">Reference proteome</keyword>
<feature type="chain" id="PRO_5013307277" description="DUF1850 domain-containing protein" evidence="1">
    <location>
        <begin position="23"/>
        <end position="171"/>
    </location>
</feature>
<dbReference type="InterPro" id="IPR015001">
    <property type="entry name" value="DUF1850"/>
</dbReference>
<accession>A0A286G8K3</accession>
<dbReference type="RefSeq" id="WP_097277920.1">
    <property type="nucleotide sequence ID" value="NZ_OCNJ01000002.1"/>
</dbReference>
<dbReference type="AlphaFoldDB" id="A0A286G8K3"/>
<evidence type="ECO:0000313" key="3">
    <source>
        <dbReference type="Proteomes" id="UP000219621"/>
    </source>
</evidence>
<name>A0A286G8K3_9PROT</name>
<sequence length="171" mass="18278">MFRPALLLAVLAGCAGPMPTPATDPAAAACVPHLDVLTHPHEEPLARVPLGPDGAFALSFIHSVSLTPVRDEYVLDADGAIRQTAEIFVAHGQGLPSGADEPGGLAWEHEDGRFRLTMDRAIPRLVVRTDAEYRNRLHAAGGTVDLNQWSDQALYLRPAPCPTPLRPGVGR</sequence>
<proteinExistence type="predicted"/>
<reference evidence="2 3" key="1">
    <citation type="submission" date="2017-09" db="EMBL/GenBank/DDBJ databases">
        <authorList>
            <person name="Ehlers B."/>
            <person name="Leendertz F.H."/>
        </authorList>
    </citation>
    <scope>NUCLEOTIDE SEQUENCE [LARGE SCALE GENOMIC DNA]</scope>
    <source>
        <strain evidence="2 3">USBA 140</strain>
    </source>
</reference>
<gene>
    <name evidence="2" type="ORF">SAMN05421508_102145</name>
</gene>
<organism evidence="2 3">
    <name type="scientific">Caenispirillum bisanense</name>
    <dbReference type="NCBI Taxonomy" id="414052"/>
    <lineage>
        <taxon>Bacteria</taxon>
        <taxon>Pseudomonadati</taxon>
        <taxon>Pseudomonadota</taxon>
        <taxon>Alphaproteobacteria</taxon>
        <taxon>Rhodospirillales</taxon>
        <taxon>Novispirillaceae</taxon>
        <taxon>Caenispirillum</taxon>
    </lineage>
</organism>
<keyword evidence="1" id="KW-0732">Signal</keyword>
<evidence type="ECO:0008006" key="4">
    <source>
        <dbReference type="Google" id="ProtNLM"/>
    </source>
</evidence>
<evidence type="ECO:0000256" key="1">
    <source>
        <dbReference type="SAM" id="SignalP"/>
    </source>
</evidence>
<evidence type="ECO:0000313" key="2">
    <source>
        <dbReference type="EMBL" id="SOD91860.1"/>
    </source>
</evidence>